<gene>
    <name evidence="2" type="ORF">RCG21_21605</name>
</gene>
<name>A0AA90R2D5_9BACI</name>
<evidence type="ECO:0000256" key="1">
    <source>
        <dbReference type="SAM" id="Phobius"/>
    </source>
</evidence>
<evidence type="ECO:0000313" key="3">
    <source>
        <dbReference type="Proteomes" id="UP001178888"/>
    </source>
</evidence>
<feature type="transmembrane region" description="Helical" evidence="1">
    <location>
        <begin position="101"/>
        <end position="126"/>
    </location>
</feature>
<keyword evidence="3" id="KW-1185">Reference proteome</keyword>
<keyword evidence="1" id="KW-0472">Membrane</keyword>
<dbReference type="Proteomes" id="UP001178888">
    <property type="component" value="Unassembled WGS sequence"/>
</dbReference>
<dbReference type="InterPro" id="IPR019206">
    <property type="entry name" value="DUF2085_TM"/>
</dbReference>
<feature type="transmembrane region" description="Helical" evidence="1">
    <location>
        <begin position="53"/>
        <end position="81"/>
    </location>
</feature>
<evidence type="ECO:0000313" key="2">
    <source>
        <dbReference type="EMBL" id="MDQ6598913.1"/>
    </source>
</evidence>
<reference evidence="2" key="1">
    <citation type="submission" date="2023-08" db="EMBL/GenBank/DDBJ databases">
        <title>Nitrogen cycling bacteria in agricultural field soils.</title>
        <authorList>
            <person name="Jang J."/>
        </authorList>
    </citation>
    <scope>NUCLEOTIDE SEQUENCE</scope>
    <source>
        <strain evidence="2">PS3-36</strain>
    </source>
</reference>
<sequence length="129" mass="14877">MDTDMTAEGSIVVRELFYDIITLQFVPCHRRKDRTICINGKYLPICSRCMSILLGYLFLIPLLLFHIHVAFWLGMVLNIPMVVDGYTQWKRWRTSNNTLRVITGLSTGIGQSMIIIFLSFLLIHLLTKA</sequence>
<keyword evidence="1" id="KW-0812">Transmembrane</keyword>
<proteinExistence type="predicted"/>
<dbReference type="EMBL" id="JAVGVR010000001">
    <property type="protein sequence ID" value="MDQ6598913.1"/>
    <property type="molecule type" value="Genomic_DNA"/>
</dbReference>
<keyword evidence="1" id="KW-1133">Transmembrane helix</keyword>
<accession>A0AA90R2D5</accession>
<protein>
    <submittedName>
        <fullName evidence="2">DUF2085 domain-containing protein</fullName>
    </submittedName>
</protein>
<organism evidence="2 3">
    <name type="scientific">Bacillus salipaludis</name>
    <dbReference type="NCBI Taxonomy" id="2547811"/>
    <lineage>
        <taxon>Bacteria</taxon>
        <taxon>Bacillati</taxon>
        <taxon>Bacillota</taxon>
        <taxon>Bacilli</taxon>
        <taxon>Bacillales</taxon>
        <taxon>Bacillaceae</taxon>
        <taxon>Bacillus</taxon>
    </lineage>
</organism>
<dbReference type="RefSeq" id="WP_308913757.1">
    <property type="nucleotide sequence ID" value="NZ_JAVGVR010000001.1"/>
</dbReference>
<comment type="caution">
    <text evidence="2">The sequence shown here is derived from an EMBL/GenBank/DDBJ whole genome shotgun (WGS) entry which is preliminary data.</text>
</comment>
<dbReference type="AlphaFoldDB" id="A0AA90R2D5"/>
<dbReference type="Pfam" id="PF09858">
    <property type="entry name" value="DUF2085"/>
    <property type="match status" value="1"/>
</dbReference>